<protein>
    <recommendedName>
        <fullName evidence="2">C-type lectin domain-containing protein</fullName>
    </recommendedName>
</protein>
<evidence type="ECO:0000259" key="2">
    <source>
        <dbReference type="PROSITE" id="PS50041"/>
    </source>
</evidence>
<dbReference type="InterPro" id="IPR016187">
    <property type="entry name" value="CTDL_fold"/>
</dbReference>
<dbReference type="PROSITE" id="PS00615">
    <property type="entry name" value="C_TYPE_LECTIN_1"/>
    <property type="match status" value="1"/>
</dbReference>
<name>A0A9Q0DBK5_9TELE</name>
<dbReference type="PROSITE" id="PS50041">
    <property type="entry name" value="C_TYPE_LECTIN_2"/>
    <property type="match status" value="1"/>
</dbReference>
<dbReference type="InterPro" id="IPR016186">
    <property type="entry name" value="C-type_lectin-like/link_sf"/>
</dbReference>
<sequence>MTNLTSSIQTLTSSLNDTKGTTGGEACCALGWEPFSAPSGAEPVCFLFSRDSLSWDNARDFCAAQRAHLAILHTQEEWVRPSCLSVCLHQRFATAAGYPASLITGEEVTPTQRTVPISIATVSLTTCTASGDCASSASLTPTVRLSSLEQTMTNLTSSIQTLTSSLNDTKDALKDVKRLQFSVETNKDQLSSGTTGGEACCALGWEPFSAPSGAEPVCFLFSRDSLSWDDARDFCAAQRAHLAILHTQEEWVHERTGKWEWVNQTPYTMDRRRWRPSQPDNWRGGHSNTEDCAQIDRNGLLNDLHCFERLRFVCQSHAHRV</sequence>
<dbReference type="Gene3D" id="3.10.100.10">
    <property type="entry name" value="Mannose-Binding Protein A, subunit A"/>
    <property type="match status" value="3"/>
</dbReference>
<evidence type="ECO:0000313" key="3">
    <source>
        <dbReference type="EMBL" id="KAJ3585419.1"/>
    </source>
</evidence>
<proteinExistence type="predicted"/>
<dbReference type="PANTHER" id="PTHR22803">
    <property type="entry name" value="MANNOSE, PHOSPHOLIPASE, LECTIN RECEPTOR RELATED"/>
    <property type="match status" value="1"/>
</dbReference>
<keyword evidence="1" id="KW-1015">Disulfide bond</keyword>
<dbReference type="Pfam" id="PF00059">
    <property type="entry name" value="Lectin_C"/>
    <property type="match status" value="1"/>
</dbReference>
<dbReference type="CDD" id="cd00037">
    <property type="entry name" value="CLECT"/>
    <property type="match status" value="1"/>
</dbReference>
<evidence type="ECO:0000313" key="4">
    <source>
        <dbReference type="Proteomes" id="UP001148018"/>
    </source>
</evidence>
<dbReference type="EMBL" id="JANIIK010000118">
    <property type="protein sequence ID" value="KAJ3585419.1"/>
    <property type="molecule type" value="Genomic_DNA"/>
</dbReference>
<evidence type="ECO:0000256" key="1">
    <source>
        <dbReference type="ARBA" id="ARBA00023157"/>
    </source>
</evidence>
<dbReference type="InterPro" id="IPR050111">
    <property type="entry name" value="C-type_lectin/snaclec_domain"/>
</dbReference>
<feature type="domain" description="C-type lectin" evidence="2">
    <location>
        <begin position="214"/>
        <end position="315"/>
    </location>
</feature>
<gene>
    <name evidence="3" type="ORF">NHX12_014138</name>
</gene>
<dbReference type="InterPro" id="IPR018378">
    <property type="entry name" value="C-type_lectin_CS"/>
</dbReference>
<comment type="caution">
    <text evidence="3">The sequence shown here is derived from an EMBL/GenBank/DDBJ whole genome shotgun (WGS) entry which is preliminary data.</text>
</comment>
<accession>A0A9Q0DBK5</accession>
<dbReference type="AlphaFoldDB" id="A0A9Q0DBK5"/>
<reference evidence="3" key="1">
    <citation type="submission" date="2022-07" db="EMBL/GenBank/DDBJ databases">
        <title>Chromosome-level genome of Muraenolepis orangiensis.</title>
        <authorList>
            <person name="Kim J."/>
        </authorList>
    </citation>
    <scope>NUCLEOTIDE SEQUENCE</scope>
    <source>
        <strain evidence="3">KU_S4_2022</strain>
        <tissue evidence="3">Muscle</tissue>
    </source>
</reference>
<organism evidence="3 4">
    <name type="scientific">Muraenolepis orangiensis</name>
    <name type="common">Patagonian moray cod</name>
    <dbReference type="NCBI Taxonomy" id="630683"/>
    <lineage>
        <taxon>Eukaryota</taxon>
        <taxon>Metazoa</taxon>
        <taxon>Chordata</taxon>
        <taxon>Craniata</taxon>
        <taxon>Vertebrata</taxon>
        <taxon>Euteleostomi</taxon>
        <taxon>Actinopterygii</taxon>
        <taxon>Neopterygii</taxon>
        <taxon>Teleostei</taxon>
        <taxon>Neoteleostei</taxon>
        <taxon>Acanthomorphata</taxon>
        <taxon>Zeiogadaria</taxon>
        <taxon>Gadariae</taxon>
        <taxon>Gadiformes</taxon>
        <taxon>Muraenolepidoidei</taxon>
        <taxon>Muraenolepididae</taxon>
        <taxon>Muraenolepis</taxon>
    </lineage>
</organism>
<dbReference type="SMART" id="SM00034">
    <property type="entry name" value="CLECT"/>
    <property type="match status" value="1"/>
</dbReference>
<dbReference type="Proteomes" id="UP001148018">
    <property type="component" value="Unassembled WGS sequence"/>
</dbReference>
<keyword evidence="4" id="KW-1185">Reference proteome</keyword>
<dbReference type="OrthoDB" id="2142683at2759"/>
<dbReference type="SUPFAM" id="SSF56436">
    <property type="entry name" value="C-type lectin-like"/>
    <property type="match status" value="2"/>
</dbReference>
<dbReference type="InterPro" id="IPR001304">
    <property type="entry name" value="C-type_lectin-like"/>
</dbReference>